<proteinExistence type="predicted"/>
<keyword evidence="2" id="KW-1185">Reference proteome</keyword>
<accession>A0A2P4YJN4</accession>
<protein>
    <submittedName>
        <fullName evidence="1">Uncharacterized protein</fullName>
    </submittedName>
</protein>
<evidence type="ECO:0000313" key="1">
    <source>
        <dbReference type="EMBL" id="POM78006.1"/>
    </source>
</evidence>
<evidence type="ECO:0000313" key="2">
    <source>
        <dbReference type="Proteomes" id="UP000237271"/>
    </source>
</evidence>
<name>A0A2P4YJN4_9STRA</name>
<dbReference type="AlphaFoldDB" id="A0A2P4YJN4"/>
<organism evidence="1 2">
    <name type="scientific">Phytophthora palmivora</name>
    <dbReference type="NCBI Taxonomy" id="4796"/>
    <lineage>
        <taxon>Eukaryota</taxon>
        <taxon>Sar</taxon>
        <taxon>Stramenopiles</taxon>
        <taxon>Oomycota</taxon>
        <taxon>Peronosporomycetes</taxon>
        <taxon>Peronosporales</taxon>
        <taxon>Peronosporaceae</taxon>
        <taxon>Phytophthora</taxon>
    </lineage>
</organism>
<dbReference type="Proteomes" id="UP000237271">
    <property type="component" value="Unassembled WGS sequence"/>
</dbReference>
<comment type="caution">
    <text evidence="1">The sequence shown here is derived from an EMBL/GenBank/DDBJ whole genome shotgun (WGS) entry which is preliminary data.</text>
</comment>
<sequence>MCQPYNTTQKWEGEILTPHIWFTAPRKKNVAPEIWYTITKRRVQITSNLIRFHHQNGISTPEN</sequence>
<dbReference type="EMBL" id="NCKW01002205">
    <property type="protein sequence ID" value="POM78006.1"/>
    <property type="molecule type" value="Genomic_DNA"/>
</dbReference>
<gene>
    <name evidence="1" type="ORF">PHPALM_4523</name>
</gene>
<reference evidence="1 2" key="1">
    <citation type="journal article" date="2017" name="Genome Biol. Evol.">
        <title>Phytophthora megakarya and P. palmivora, closely related causal agents of cacao black pod rot, underwent increases in genome sizes and gene numbers by different mechanisms.</title>
        <authorList>
            <person name="Ali S.S."/>
            <person name="Shao J."/>
            <person name="Lary D.J."/>
            <person name="Kronmiller B."/>
            <person name="Shen D."/>
            <person name="Strem M.D."/>
            <person name="Amoako-Attah I."/>
            <person name="Akrofi A.Y."/>
            <person name="Begoude B.A."/>
            <person name="Ten Hoopen G.M."/>
            <person name="Coulibaly K."/>
            <person name="Kebe B.I."/>
            <person name="Melnick R.L."/>
            <person name="Guiltinan M.J."/>
            <person name="Tyler B.M."/>
            <person name="Meinhardt L.W."/>
            <person name="Bailey B.A."/>
        </authorList>
    </citation>
    <scope>NUCLEOTIDE SEQUENCE [LARGE SCALE GENOMIC DNA]</scope>
    <source>
        <strain evidence="2">sbr112.9</strain>
    </source>
</reference>